<dbReference type="GO" id="GO:0005634">
    <property type="term" value="C:nucleus"/>
    <property type="evidence" value="ECO:0007669"/>
    <property type="project" value="UniProtKB-SubCell"/>
</dbReference>
<dbReference type="InterPro" id="IPR037201">
    <property type="entry name" value="CacyBP_N"/>
</dbReference>
<keyword evidence="4" id="KW-0963">Cytoplasm</keyword>
<dbReference type="PROSITE" id="PS51048">
    <property type="entry name" value="SGS"/>
    <property type="match status" value="1"/>
</dbReference>
<dbReference type="EnsemblMetazoa" id="LLOJ009551-RA">
    <property type="protein sequence ID" value="LLOJ009551-PA"/>
    <property type="gene ID" value="LLOJ009551"/>
</dbReference>
<keyword evidence="8" id="KW-0539">Nucleus</keyword>
<dbReference type="EMBL" id="AJWK01033103">
    <property type="status" value="NOT_ANNOTATED_CDS"/>
    <property type="molecule type" value="Genomic_DNA"/>
</dbReference>
<dbReference type="VEuPathDB" id="VectorBase:LLONM1_000131"/>
<dbReference type="Pfam" id="PF09032">
    <property type="entry name" value="Siah-Interact_N"/>
    <property type="match status" value="1"/>
</dbReference>
<dbReference type="VEuPathDB" id="VectorBase:LLOJ009551"/>
<evidence type="ECO:0000313" key="13">
    <source>
        <dbReference type="EnsemblMetazoa" id="LLOJ009551-PA"/>
    </source>
</evidence>
<dbReference type="Gene3D" id="4.10.860.10">
    <property type="entry name" value="UVR domain"/>
    <property type="match status" value="1"/>
</dbReference>
<dbReference type="EMBL" id="GITU01001268">
    <property type="protein sequence ID" value="MBC1169971.1"/>
    <property type="molecule type" value="Transcribed_RNA"/>
</dbReference>
<dbReference type="InterPro" id="IPR015120">
    <property type="entry name" value="Siah-Interact_N"/>
</dbReference>
<reference evidence="14" key="1">
    <citation type="submission" date="2012-05" db="EMBL/GenBank/DDBJ databases">
        <title>Whole Genome Assembly of Lutzomyia longipalpis.</title>
        <authorList>
            <person name="Richards S."/>
            <person name="Qu C."/>
            <person name="Dillon R."/>
            <person name="Worley K."/>
            <person name="Scherer S."/>
            <person name="Batterton M."/>
            <person name="Taylor A."/>
            <person name="Hawes A."/>
            <person name="Hernandez B."/>
            <person name="Kovar C."/>
            <person name="Mandapat C."/>
            <person name="Pham C."/>
            <person name="Qu C."/>
            <person name="Jing C."/>
            <person name="Bess C."/>
            <person name="Bandaranaike D."/>
            <person name="Ngo D."/>
            <person name="Ongeri F."/>
            <person name="Arias F."/>
            <person name="Lara F."/>
            <person name="Weissenberger G."/>
            <person name="Kamau G."/>
            <person name="Han H."/>
            <person name="Shen H."/>
            <person name="Dinh H."/>
            <person name="Khalil I."/>
            <person name="Jones J."/>
            <person name="Shafer J."/>
            <person name="Jayaseelan J."/>
            <person name="Quiroz J."/>
            <person name="Blankenburg K."/>
            <person name="Nguyen L."/>
            <person name="Jackson L."/>
            <person name="Francisco L."/>
            <person name="Tang L.-Y."/>
            <person name="Pu L.-L."/>
            <person name="Perales L."/>
            <person name="Lorensuhewa L."/>
            <person name="Munidasa M."/>
            <person name="Coyle M."/>
            <person name="Taylor M."/>
            <person name="Puazo M."/>
            <person name="Firestine M."/>
            <person name="Scheel M."/>
            <person name="Javaid M."/>
            <person name="Wang M."/>
            <person name="Li M."/>
            <person name="Tabassum N."/>
            <person name="Saada N."/>
            <person name="Osuji N."/>
            <person name="Aqrawi P."/>
            <person name="Fu Q."/>
            <person name="Thornton R."/>
            <person name="Raj R."/>
            <person name="Goodspeed R."/>
            <person name="Mata R."/>
            <person name="Najjar R."/>
            <person name="Gubbala S."/>
            <person name="Lee S."/>
            <person name="Denson S."/>
            <person name="Patil S."/>
            <person name="Macmil S."/>
            <person name="Qi S."/>
            <person name="Matskevitch T."/>
            <person name="Palculict T."/>
            <person name="Mathew T."/>
            <person name="Vee V."/>
            <person name="Velamala V."/>
            <person name="Korchina V."/>
            <person name="Cai W."/>
            <person name="Liu W."/>
            <person name="Dai W."/>
            <person name="Zou X."/>
            <person name="Zhu Y."/>
            <person name="Zhang Y."/>
            <person name="Wu Y.-Q."/>
            <person name="Xin Y."/>
            <person name="Nazarath L."/>
            <person name="Kovar C."/>
            <person name="Han Y."/>
            <person name="Muzny D."/>
            <person name="Gibbs R."/>
        </authorList>
    </citation>
    <scope>NUCLEOTIDE SEQUENCE [LARGE SCALE GENOMIC DNA]</scope>
    <source>
        <strain evidence="14">Jacobina</strain>
    </source>
</reference>
<feature type="domain" description="CS" evidence="11">
    <location>
        <begin position="69"/>
        <end position="163"/>
    </location>
</feature>
<evidence type="ECO:0000313" key="14">
    <source>
        <dbReference type="Proteomes" id="UP000092461"/>
    </source>
</evidence>
<dbReference type="PANTHER" id="PTHR13164">
    <property type="entry name" value="CALICYLIN BINDING PROTEIN"/>
    <property type="match status" value="1"/>
</dbReference>
<keyword evidence="7" id="KW-0007">Acetylation</keyword>
<evidence type="ECO:0000256" key="4">
    <source>
        <dbReference type="ARBA" id="ARBA00022490"/>
    </source>
</evidence>
<dbReference type="InterPro" id="IPR052289">
    <property type="entry name" value="Calcyclin-binding_UBL-bridge"/>
</dbReference>
<dbReference type="GO" id="GO:0015631">
    <property type="term" value="F:tubulin binding"/>
    <property type="evidence" value="ECO:0007669"/>
    <property type="project" value="InterPro"/>
</dbReference>
<dbReference type="GO" id="GO:0007507">
    <property type="term" value="P:heart development"/>
    <property type="evidence" value="ECO:0007669"/>
    <property type="project" value="TreeGrafter"/>
</dbReference>
<proteinExistence type="predicted"/>
<dbReference type="Pfam" id="PF04969">
    <property type="entry name" value="CS"/>
    <property type="match status" value="1"/>
</dbReference>
<evidence type="ECO:0000259" key="11">
    <source>
        <dbReference type="PROSITE" id="PS51203"/>
    </source>
</evidence>
<evidence type="ECO:0000256" key="5">
    <source>
        <dbReference type="ARBA" id="ARBA00022553"/>
    </source>
</evidence>
<keyword evidence="5" id="KW-0597">Phosphoprotein</keyword>
<keyword evidence="14" id="KW-1185">Reference proteome</keyword>
<protein>
    <recommendedName>
        <fullName evidence="3">Calcyclin-binding protein</fullName>
    </recommendedName>
</protein>
<dbReference type="PROSITE" id="PS51203">
    <property type="entry name" value="CS"/>
    <property type="match status" value="1"/>
</dbReference>
<dbReference type="GO" id="GO:0031625">
    <property type="term" value="F:ubiquitin protein ligase binding"/>
    <property type="evidence" value="ECO:0007669"/>
    <property type="project" value="InterPro"/>
</dbReference>
<dbReference type="InterPro" id="IPR007699">
    <property type="entry name" value="SGS_dom"/>
</dbReference>
<reference evidence="13" key="3">
    <citation type="submission" date="2020-05" db="UniProtKB">
        <authorList>
            <consortium name="EnsemblMetazoa"/>
        </authorList>
    </citation>
    <scope>IDENTIFICATION</scope>
    <source>
        <strain evidence="13">Jacobina</strain>
    </source>
</reference>
<evidence type="ECO:0000256" key="7">
    <source>
        <dbReference type="ARBA" id="ARBA00022990"/>
    </source>
</evidence>
<comment type="function">
    <text evidence="9">May be involved in calcium-dependent ubiquitination and subsequent proteasomal degradation of target proteins. Probably serves as a molecular bridge in ubiquitin E3 complexes. Participates in the ubiquitin-mediated degradation of beta-catenin (CTNNB1).</text>
</comment>
<evidence type="ECO:0000259" key="10">
    <source>
        <dbReference type="PROSITE" id="PS51048"/>
    </source>
</evidence>
<comment type="subcellular location">
    <subcellularLocation>
        <location evidence="2">Cytoplasm</location>
    </subcellularLocation>
    <subcellularLocation>
        <location evidence="1">Nucleus</location>
    </subcellularLocation>
</comment>
<dbReference type="Gene3D" id="2.60.40.790">
    <property type="match status" value="1"/>
</dbReference>
<evidence type="ECO:0000256" key="6">
    <source>
        <dbReference type="ARBA" id="ARBA00022786"/>
    </source>
</evidence>
<evidence type="ECO:0000313" key="12">
    <source>
        <dbReference type="EMBL" id="MBC1169971.1"/>
    </source>
</evidence>
<dbReference type="GO" id="GO:0005737">
    <property type="term" value="C:cytoplasm"/>
    <property type="evidence" value="ECO:0007669"/>
    <property type="project" value="UniProtKB-SubCell"/>
</dbReference>
<evidence type="ECO:0000256" key="9">
    <source>
        <dbReference type="ARBA" id="ARBA00025145"/>
    </source>
</evidence>
<dbReference type="InterPro" id="IPR037893">
    <property type="entry name" value="CS_CacyBP"/>
</dbReference>
<dbReference type="FunFam" id="2.60.40.790:FF:000006">
    <property type="entry name" value="calcyclin-binding protein-like"/>
    <property type="match status" value="1"/>
</dbReference>
<dbReference type="InterPro" id="IPR008978">
    <property type="entry name" value="HSP20-like_chaperone"/>
</dbReference>
<evidence type="ECO:0000256" key="8">
    <source>
        <dbReference type="ARBA" id="ARBA00023242"/>
    </source>
</evidence>
<dbReference type="PANTHER" id="PTHR13164:SF3">
    <property type="entry name" value="CALCYCLIN-BINDING PROTEIN"/>
    <property type="match status" value="1"/>
</dbReference>
<dbReference type="InterPro" id="IPR007052">
    <property type="entry name" value="CS_dom"/>
</dbReference>
<dbReference type="SUPFAM" id="SSF49764">
    <property type="entry name" value="HSP20-like chaperones"/>
    <property type="match status" value="1"/>
</dbReference>
<evidence type="ECO:0000256" key="1">
    <source>
        <dbReference type="ARBA" id="ARBA00004123"/>
    </source>
</evidence>
<dbReference type="AlphaFoldDB" id="A0A1B0CX15"/>
<sequence>MDAKIEELKKDLEELGKLQDLAIRQRVKNALGLEKRRWETELSTLLQNQHNSGQPASSGVLSGPKRYVMELTNYAFDQSDAFVKIFVTLDGVQKVPEDGVIVDFTEKSLNLTVKDLNGRDYSLVVKNLLEPIDVTKSYRKIKTDLVAIYMKKAVQGKRWDCLTSTEKKVKDIKENAVSETAEDETEDSKDPSAGIMNIMKKMYESGDSDTKRMIAKAWTEAQEKRDTGFQVPEL</sequence>
<organism evidence="13 14">
    <name type="scientific">Lutzomyia longipalpis</name>
    <name type="common">Sand fly</name>
    <dbReference type="NCBI Taxonomy" id="7200"/>
    <lineage>
        <taxon>Eukaryota</taxon>
        <taxon>Metazoa</taxon>
        <taxon>Ecdysozoa</taxon>
        <taxon>Arthropoda</taxon>
        <taxon>Hexapoda</taxon>
        <taxon>Insecta</taxon>
        <taxon>Pterygota</taxon>
        <taxon>Neoptera</taxon>
        <taxon>Endopterygota</taxon>
        <taxon>Diptera</taxon>
        <taxon>Nematocera</taxon>
        <taxon>Psychodoidea</taxon>
        <taxon>Psychodidae</taxon>
        <taxon>Lutzomyia</taxon>
        <taxon>Lutzomyia</taxon>
    </lineage>
</organism>
<evidence type="ECO:0000256" key="3">
    <source>
        <dbReference type="ARBA" id="ARBA00015702"/>
    </source>
</evidence>
<evidence type="ECO:0000256" key="2">
    <source>
        <dbReference type="ARBA" id="ARBA00004496"/>
    </source>
</evidence>
<dbReference type="Proteomes" id="UP000092461">
    <property type="component" value="Unassembled WGS sequence"/>
</dbReference>
<name>A0A1B0CX15_LUTLO</name>
<dbReference type="CDD" id="cd06468">
    <property type="entry name" value="p23_CacyBP"/>
    <property type="match status" value="1"/>
</dbReference>
<accession>A0A1B0CX15</accession>
<reference evidence="12" key="2">
    <citation type="journal article" date="2020" name="BMC">
        <title>Leishmania infection induces a limited differential gene expression in the sand fly midgut.</title>
        <authorList>
            <person name="Coutinho-Abreu I.V."/>
            <person name="Serafim T.D."/>
            <person name="Meneses C."/>
            <person name="Kamhawi S."/>
            <person name="Oliveira F."/>
            <person name="Valenzuela J.G."/>
        </authorList>
    </citation>
    <scope>NUCLEOTIDE SEQUENCE</scope>
    <source>
        <strain evidence="12">Jacobina</strain>
        <tissue evidence="12">Midgut</tissue>
    </source>
</reference>
<keyword evidence="6" id="KW-0833">Ubl conjugation pathway</keyword>
<dbReference type="GO" id="GO:0044548">
    <property type="term" value="F:S100 protein binding"/>
    <property type="evidence" value="ECO:0007669"/>
    <property type="project" value="InterPro"/>
</dbReference>
<dbReference type="SUPFAM" id="SSF140106">
    <property type="entry name" value="Calcyclin-binding protein-like"/>
    <property type="match status" value="1"/>
</dbReference>
<feature type="domain" description="SGS" evidence="10">
    <location>
        <begin position="147"/>
        <end position="234"/>
    </location>
</feature>